<protein>
    <recommendedName>
        <fullName evidence="4">Thiazolylpeptide-type bacteriocin</fullName>
    </recommendedName>
</protein>
<accession>A0A5M3WVG2</accession>
<dbReference type="Proteomes" id="UP000331127">
    <property type="component" value="Unassembled WGS sequence"/>
</dbReference>
<reference evidence="2 3" key="1">
    <citation type="submission" date="2019-10" db="EMBL/GenBank/DDBJ databases">
        <title>Whole genome shotgun sequence of Acrocarpospora macrocephala NBRC 16266.</title>
        <authorList>
            <person name="Ichikawa N."/>
            <person name="Kimura A."/>
            <person name="Kitahashi Y."/>
            <person name="Komaki H."/>
            <person name="Oguchi A."/>
        </authorList>
    </citation>
    <scope>NUCLEOTIDE SEQUENCE [LARGE SCALE GENOMIC DNA]</scope>
    <source>
        <strain evidence="2 3">NBRC 16266</strain>
    </source>
</reference>
<evidence type="ECO:0008006" key="4">
    <source>
        <dbReference type="Google" id="ProtNLM"/>
    </source>
</evidence>
<feature type="compositionally biased region" description="Low complexity" evidence="1">
    <location>
        <begin position="68"/>
        <end position="87"/>
    </location>
</feature>
<evidence type="ECO:0000313" key="3">
    <source>
        <dbReference type="Proteomes" id="UP000331127"/>
    </source>
</evidence>
<name>A0A5M3WVG2_9ACTN</name>
<dbReference type="EMBL" id="BLAE01000034">
    <property type="protein sequence ID" value="GES11979.1"/>
    <property type="molecule type" value="Genomic_DNA"/>
</dbReference>
<proteinExistence type="predicted"/>
<sequence length="87" mass="9359">MLYQPARRVRTVPARTANPSVRWEIMSKIRNELAALESEVFEIDEIPDLMEALASAEMPIASSTDGLSCTSTNSCTSSASTNSCCSG</sequence>
<keyword evidence="3" id="KW-1185">Reference proteome</keyword>
<evidence type="ECO:0000256" key="1">
    <source>
        <dbReference type="SAM" id="MobiDB-lite"/>
    </source>
</evidence>
<dbReference type="AlphaFoldDB" id="A0A5M3WVG2"/>
<organism evidence="2 3">
    <name type="scientific">Acrocarpospora macrocephala</name>
    <dbReference type="NCBI Taxonomy" id="150177"/>
    <lineage>
        <taxon>Bacteria</taxon>
        <taxon>Bacillati</taxon>
        <taxon>Actinomycetota</taxon>
        <taxon>Actinomycetes</taxon>
        <taxon>Streptosporangiales</taxon>
        <taxon>Streptosporangiaceae</taxon>
        <taxon>Acrocarpospora</taxon>
    </lineage>
</organism>
<feature type="region of interest" description="Disordered" evidence="1">
    <location>
        <begin position="63"/>
        <end position="87"/>
    </location>
</feature>
<gene>
    <name evidence="2" type="ORF">Amac_055760</name>
</gene>
<comment type="caution">
    <text evidence="2">The sequence shown here is derived from an EMBL/GenBank/DDBJ whole genome shotgun (WGS) entry which is preliminary data.</text>
</comment>
<evidence type="ECO:0000313" key="2">
    <source>
        <dbReference type="EMBL" id="GES11979.1"/>
    </source>
</evidence>